<reference evidence="2" key="1">
    <citation type="submission" date="2020-06" db="EMBL/GenBank/DDBJ databases">
        <authorList>
            <person name="Li T."/>
            <person name="Hu X."/>
            <person name="Zhang T."/>
            <person name="Song X."/>
            <person name="Zhang H."/>
            <person name="Dai N."/>
            <person name="Sheng W."/>
            <person name="Hou X."/>
            <person name="Wei L."/>
        </authorList>
    </citation>
    <scope>NUCLEOTIDE SEQUENCE</scope>
    <source>
        <strain evidence="2">G02</strain>
        <tissue evidence="2">Leaf</tissue>
    </source>
</reference>
<dbReference type="AlphaFoldDB" id="A0AAW2VY79"/>
<protein>
    <submittedName>
        <fullName evidence="2">Uncharacterized protein</fullName>
    </submittedName>
</protein>
<feature type="region of interest" description="Disordered" evidence="1">
    <location>
        <begin position="1"/>
        <end position="24"/>
    </location>
</feature>
<name>A0AAW2VY79_SESRA</name>
<evidence type="ECO:0000313" key="2">
    <source>
        <dbReference type="EMBL" id="KAL0434679.1"/>
    </source>
</evidence>
<comment type="caution">
    <text evidence="2">The sequence shown here is derived from an EMBL/GenBank/DDBJ whole genome shotgun (WGS) entry which is preliminary data.</text>
</comment>
<evidence type="ECO:0000256" key="1">
    <source>
        <dbReference type="SAM" id="MobiDB-lite"/>
    </source>
</evidence>
<reference evidence="2" key="2">
    <citation type="journal article" date="2024" name="Plant">
        <title>Genomic evolution and insights into agronomic trait innovations of Sesamum species.</title>
        <authorList>
            <person name="Miao H."/>
            <person name="Wang L."/>
            <person name="Qu L."/>
            <person name="Liu H."/>
            <person name="Sun Y."/>
            <person name="Le M."/>
            <person name="Wang Q."/>
            <person name="Wei S."/>
            <person name="Zheng Y."/>
            <person name="Lin W."/>
            <person name="Duan Y."/>
            <person name="Cao H."/>
            <person name="Xiong S."/>
            <person name="Wang X."/>
            <person name="Wei L."/>
            <person name="Li C."/>
            <person name="Ma Q."/>
            <person name="Ju M."/>
            <person name="Zhao R."/>
            <person name="Li G."/>
            <person name="Mu C."/>
            <person name="Tian Q."/>
            <person name="Mei H."/>
            <person name="Zhang T."/>
            <person name="Gao T."/>
            <person name="Zhang H."/>
        </authorList>
    </citation>
    <scope>NUCLEOTIDE SEQUENCE</scope>
    <source>
        <strain evidence="2">G02</strain>
    </source>
</reference>
<proteinExistence type="predicted"/>
<accession>A0AAW2VY79</accession>
<gene>
    <name evidence="2" type="ORF">Sradi_0175800</name>
</gene>
<organism evidence="2">
    <name type="scientific">Sesamum radiatum</name>
    <name type="common">Black benniseed</name>
    <dbReference type="NCBI Taxonomy" id="300843"/>
    <lineage>
        <taxon>Eukaryota</taxon>
        <taxon>Viridiplantae</taxon>
        <taxon>Streptophyta</taxon>
        <taxon>Embryophyta</taxon>
        <taxon>Tracheophyta</taxon>
        <taxon>Spermatophyta</taxon>
        <taxon>Magnoliopsida</taxon>
        <taxon>eudicotyledons</taxon>
        <taxon>Gunneridae</taxon>
        <taxon>Pentapetalae</taxon>
        <taxon>asterids</taxon>
        <taxon>lamiids</taxon>
        <taxon>Lamiales</taxon>
        <taxon>Pedaliaceae</taxon>
        <taxon>Sesamum</taxon>
    </lineage>
</organism>
<sequence length="107" mass="11809">MSGRGTTPHCGQILGHAERREGTSGVPCGNIARCWHTKWATDLKCSPTWARHTGWPRRRRGPTMHRVSIGHEIGVRAHAGAAMPRRGEDAPCHQGCVGKYRDYGRDA</sequence>
<dbReference type="EMBL" id="JACGWJ010000002">
    <property type="protein sequence ID" value="KAL0434679.1"/>
    <property type="molecule type" value="Genomic_DNA"/>
</dbReference>